<dbReference type="Gene3D" id="2.60.120.1440">
    <property type="match status" value="1"/>
</dbReference>
<dbReference type="InterPro" id="IPR012373">
    <property type="entry name" value="Ferrdict_sens_TM"/>
</dbReference>
<dbReference type="PANTHER" id="PTHR30273:SF2">
    <property type="entry name" value="PROTEIN FECR"/>
    <property type="match status" value="1"/>
</dbReference>
<sequence>MGNKEHIINLFKKYLNDQYTEKELDEILAYFSLEEHDSKLVHLIEQELEHVSEIDSELINSIGEQVAHNLFRQTKPKSTKVLTYRHWLPYAAAMLIIFMTSLWLYRYTGESKPEIKEPIIVEKVIPPGGNRATITLDNGQVLILSEDQEGIVNSGKTLAYIDGSTIQGVHDARSITLTTPRAGQYRVTLSDDTKVWLNASSKLIYPTSFAEDERIVDISGEAYFEVAHDAERPFFVRTERQTIQVLGTRFNVQAYVDEAMQHTTLVEGAVMIKSVKGSDIVRLKPGQQVIANEDDELSILQVEPQEYVAWKDGNIILNNYDLPEILRQLERWYDVDFSAIPAEAESDRVFGMIKRDVPLHDILRSLEDSYNMIQFKINGRRVMVSKK</sequence>
<dbReference type="InterPro" id="IPR006860">
    <property type="entry name" value="FecR"/>
</dbReference>
<evidence type="ECO:0000259" key="3">
    <source>
        <dbReference type="Pfam" id="PF16344"/>
    </source>
</evidence>
<dbReference type="Proteomes" id="UP000651112">
    <property type="component" value="Unassembled WGS sequence"/>
</dbReference>
<dbReference type="Gene3D" id="3.55.50.30">
    <property type="match status" value="1"/>
</dbReference>
<keyword evidence="1" id="KW-0472">Membrane</keyword>
<evidence type="ECO:0000313" key="4">
    <source>
        <dbReference type="EMBL" id="MBD1421674.1"/>
    </source>
</evidence>
<dbReference type="Pfam" id="PF04773">
    <property type="entry name" value="FecR"/>
    <property type="match status" value="1"/>
</dbReference>
<reference evidence="4 5" key="1">
    <citation type="submission" date="2020-08" db="EMBL/GenBank/DDBJ databases">
        <title>Sphingobacterium sp. DN00404 isolated from aquaculture water.</title>
        <authorList>
            <person name="Zhang M."/>
        </authorList>
    </citation>
    <scope>NUCLEOTIDE SEQUENCE [LARGE SCALE GENOMIC DNA]</scope>
    <source>
        <strain evidence="4 5">KCTC 42746</strain>
    </source>
</reference>
<feature type="domain" description="Protein FecR C-terminal" evidence="3">
    <location>
        <begin position="315"/>
        <end position="384"/>
    </location>
</feature>
<dbReference type="InterPro" id="IPR032508">
    <property type="entry name" value="FecR_C"/>
</dbReference>
<accession>A0ABR7XR68</accession>
<proteinExistence type="predicted"/>
<organism evidence="4 5">
    <name type="scientific">Sphingobacterium chuzhouense</name>
    <dbReference type="NCBI Taxonomy" id="1742264"/>
    <lineage>
        <taxon>Bacteria</taxon>
        <taxon>Pseudomonadati</taxon>
        <taxon>Bacteroidota</taxon>
        <taxon>Sphingobacteriia</taxon>
        <taxon>Sphingobacteriales</taxon>
        <taxon>Sphingobacteriaceae</taxon>
        <taxon>Sphingobacterium</taxon>
    </lineage>
</organism>
<name>A0ABR7XR68_9SPHI</name>
<keyword evidence="1" id="KW-0812">Transmembrane</keyword>
<dbReference type="EMBL" id="JACNYL010000002">
    <property type="protein sequence ID" value="MBD1421674.1"/>
    <property type="molecule type" value="Genomic_DNA"/>
</dbReference>
<protein>
    <submittedName>
        <fullName evidence="4">FecR domain-containing protein</fullName>
    </submittedName>
</protein>
<dbReference type="RefSeq" id="WP_190313415.1">
    <property type="nucleotide sequence ID" value="NZ_JACNYL010000002.1"/>
</dbReference>
<feature type="transmembrane region" description="Helical" evidence="1">
    <location>
        <begin position="87"/>
        <end position="105"/>
    </location>
</feature>
<comment type="caution">
    <text evidence="4">The sequence shown here is derived from an EMBL/GenBank/DDBJ whole genome shotgun (WGS) entry which is preliminary data.</text>
</comment>
<feature type="domain" description="FecR protein" evidence="2">
    <location>
        <begin position="176"/>
        <end position="270"/>
    </location>
</feature>
<keyword evidence="1" id="KW-1133">Transmembrane helix</keyword>
<evidence type="ECO:0000313" key="5">
    <source>
        <dbReference type="Proteomes" id="UP000651112"/>
    </source>
</evidence>
<evidence type="ECO:0000256" key="1">
    <source>
        <dbReference type="SAM" id="Phobius"/>
    </source>
</evidence>
<evidence type="ECO:0000259" key="2">
    <source>
        <dbReference type="Pfam" id="PF04773"/>
    </source>
</evidence>
<dbReference type="Pfam" id="PF16344">
    <property type="entry name" value="FecR_C"/>
    <property type="match status" value="1"/>
</dbReference>
<gene>
    <name evidence="4" type="ORF">H8B21_08860</name>
</gene>
<keyword evidence="5" id="KW-1185">Reference proteome</keyword>
<dbReference type="PANTHER" id="PTHR30273">
    <property type="entry name" value="PERIPLASMIC SIGNAL SENSOR AND SIGMA FACTOR ACTIVATOR FECR-RELATED"/>
    <property type="match status" value="1"/>
</dbReference>